<proteinExistence type="predicted"/>
<protein>
    <submittedName>
        <fullName evidence="1">Uncharacterized protein</fullName>
    </submittedName>
</protein>
<organism evidence="1 2">
    <name type="scientific">Helianthus annuus</name>
    <name type="common">Common sunflower</name>
    <dbReference type="NCBI Taxonomy" id="4232"/>
    <lineage>
        <taxon>Eukaryota</taxon>
        <taxon>Viridiplantae</taxon>
        <taxon>Streptophyta</taxon>
        <taxon>Embryophyta</taxon>
        <taxon>Tracheophyta</taxon>
        <taxon>Spermatophyta</taxon>
        <taxon>Magnoliopsida</taxon>
        <taxon>eudicotyledons</taxon>
        <taxon>Gunneridae</taxon>
        <taxon>Pentapetalae</taxon>
        <taxon>asterids</taxon>
        <taxon>campanulids</taxon>
        <taxon>Asterales</taxon>
        <taxon>Asteraceae</taxon>
        <taxon>Asteroideae</taxon>
        <taxon>Heliantheae alliance</taxon>
        <taxon>Heliantheae</taxon>
        <taxon>Helianthus</taxon>
    </lineage>
</organism>
<keyword evidence="2" id="KW-1185">Reference proteome</keyword>
<reference evidence="1" key="1">
    <citation type="journal article" date="2017" name="Nature">
        <title>The sunflower genome provides insights into oil metabolism, flowering and Asterid evolution.</title>
        <authorList>
            <person name="Badouin H."/>
            <person name="Gouzy J."/>
            <person name="Grassa C.J."/>
            <person name="Murat F."/>
            <person name="Staton S.E."/>
            <person name="Cottret L."/>
            <person name="Lelandais-Briere C."/>
            <person name="Owens G.L."/>
            <person name="Carrere S."/>
            <person name="Mayjonade B."/>
            <person name="Legrand L."/>
            <person name="Gill N."/>
            <person name="Kane N.C."/>
            <person name="Bowers J.E."/>
            <person name="Hubner S."/>
            <person name="Bellec A."/>
            <person name="Berard A."/>
            <person name="Berges H."/>
            <person name="Blanchet N."/>
            <person name="Boniface M.C."/>
            <person name="Brunel D."/>
            <person name="Catrice O."/>
            <person name="Chaidir N."/>
            <person name="Claudel C."/>
            <person name="Donnadieu C."/>
            <person name="Faraut T."/>
            <person name="Fievet G."/>
            <person name="Helmstetter N."/>
            <person name="King M."/>
            <person name="Knapp S.J."/>
            <person name="Lai Z."/>
            <person name="Le Paslier M.C."/>
            <person name="Lippi Y."/>
            <person name="Lorenzon L."/>
            <person name="Mandel J.R."/>
            <person name="Marage G."/>
            <person name="Marchand G."/>
            <person name="Marquand E."/>
            <person name="Bret-Mestries E."/>
            <person name="Morien E."/>
            <person name="Nambeesan S."/>
            <person name="Nguyen T."/>
            <person name="Pegot-Espagnet P."/>
            <person name="Pouilly N."/>
            <person name="Raftis F."/>
            <person name="Sallet E."/>
            <person name="Schiex T."/>
            <person name="Thomas J."/>
            <person name="Vandecasteele C."/>
            <person name="Vares D."/>
            <person name="Vear F."/>
            <person name="Vautrin S."/>
            <person name="Crespi M."/>
            <person name="Mangin B."/>
            <person name="Burke J.M."/>
            <person name="Salse J."/>
            <person name="Munos S."/>
            <person name="Vincourt P."/>
            <person name="Rieseberg L.H."/>
            <person name="Langlade N.B."/>
        </authorList>
    </citation>
    <scope>NUCLEOTIDE SEQUENCE</scope>
    <source>
        <tissue evidence="1">Leaves</tissue>
    </source>
</reference>
<reference evidence="1" key="2">
    <citation type="submission" date="2020-06" db="EMBL/GenBank/DDBJ databases">
        <title>Helianthus annuus Genome sequencing and assembly Release 2.</title>
        <authorList>
            <person name="Gouzy J."/>
            <person name="Langlade N."/>
            <person name="Munos S."/>
        </authorList>
    </citation>
    <scope>NUCLEOTIDE SEQUENCE</scope>
    <source>
        <tissue evidence="1">Leaves</tissue>
    </source>
</reference>
<evidence type="ECO:0000313" key="1">
    <source>
        <dbReference type="EMBL" id="KAF5821934.1"/>
    </source>
</evidence>
<accession>A0A9K3JVG3</accession>
<dbReference type="Proteomes" id="UP000215914">
    <property type="component" value="Unassembled WGS sequence"/>
</dbReference>
<sequence>MNFIKREHINHLQVKCYLADSSEFGILFKHIWAQNTSNSVFTIKQCLRLKT</sequence>
<name>A0A9K3JVG3_HELAN</name>
<evidence type="ECO:0000313" key="2">
    <source>
        <dbReference type="Proteomes" id="UP000215914"/>
    </source>
</evidence>
<dbReference type="AlphaFoldDB" id="A0A9K3JVG3"/>
<gene>
    <name evidence="1" type="ORF">HanXRQr2_Chr01g0020631</name>
</gene>
<comment type="caution">
    <text evidence="1">The sequence shown here is derived from an EMBL/GenBank/DDBJ whole genome shotgun (WGS) entry which is preliminary data.</text>
</comment>
<dbReference type="EMBL" id="MNCJ02000316">
    <property type="protein sequence ID" value="KAF5821934.1"/>
    <property type="molecule type" value="Genomic_DNA"/>
</dbReference>
<dbReference type="Gramene" id="mRNA:HanXRQr2_Chr01g0020631">
    <property type="protein sequence ID" value="CDS:HanXRQr2_Chr01g0020631.1"/>
    <property type="gene ID" value="HanXRQr2_Chr01g0020631"/>
</dbReference>